<dbReference type="Proteomes" id="UP000076871">
    <property type="component" value="Unassembled WGS sequence"/>
</dbReference>
<dbReference type="AlphaFoldDB" id="A0A165ED56"/>
<feature type="region of interest" description="Disordered" evidence="1">
    <location>
        <begin position="23"/>
        <end position="53"/>
    </location>
</feature>
<accession>A0A165ED56</accession>
<name>A0A165ED56_9APHY</name>
<dbReference type="GeneID" id="63825866"/>
<dbReference type="OrthoDB" id="3255301at2759"/>
<keyword evidence="3" id="KW-1185">Reference proteome</keyword>
<protein>
    <submittedName>
        <fullName evidence="2">Uncharacterized protein</fullName>
    </submittedName>
</protein>
<evidence type="ECO:0000313" key="2">
    <source>
        <dbReference type="EMBL" id="KZT06777.1"/>
    </source>
</evidence>
<sequence>MATMTMSAGPSGLKSSVVRPYVSSPLAANGPSRPTRNTRLNAPAFPTSRPLRPFPSIANVLPGTAARKGISGEKKTIKLIEPPANVKCAFVLNLTQAEFSRQD</sequence>
<evidence type="ECO:0000313" key="3">
    <source>
        <dbReference type="Proteomes" id="UP000076871"/>
    </source>
</evidence>
<evidence type="ECO:0000256" key="1">
    <source>
        <dbReference type="SAM" id="MobiDB-lite"/>
    </source>
</evidence>
<gene>
    <name evidence="2" type="ORF">LAESUDRAFT_725535</name>
</gene>
<dbReference type="InParanoid" id="A0A165ED56"/>
<proteinExistence type="predicted"/>
<dbReference type="RefSeq" id="XP_040764517.1">
    <property type="nucleotide sequence ID" value="XM_040908837.1"/>
</dbReference>
<dbReference type="EMBL" id="KV427622">
    <property type="protein sequence ID" value="KZT06777.1"/>
    <property type="molecule type" value="Genomic_DNA"/>
</dbReference>
<organism evidence="2 3">
    <name type="scientific">Laetiporus sulphureus 93-53</name>
    <dbReference type="NCBI Taxonomy" id="1314785"/>
    <lineage>
        <taxon>Eukaryota</taxon>
        <taxon>Fungi</taxon>
        <taxon>Dikarya</taxon>
        <taxon>Basidiomycota</taxon>
        <taxon>Agaricomycotina</taxon>
        <taxon>Agaricomycetes</taxon>
        <taxon>Polyporales</taxon>
        <taxon>Laetiporus</taxon>
    </lineage>
</organism>
<reference evidence="2 3" key="1">
    <citation type="journal article" date="2016" name="Mol. Biol. Evol.">
        <title>Comparative Genomics of Early-Diverging Mushroom-Forming Fungi Provides Insights into the Origins of Lignocellulose Decay Capabilities.</title>
        <authorList>
            <person name="Nagy L.G."/>
            <person name="Riley R."/>
            <person name="Tritt A."/>
            <person name="Adam C."/>
            <person name="Daum C."/>
            <person name="Floudas D."/>
            <person name="Sun H."/>
            <person name="Yadav J.S."/>
            <person name="Pangilinan J."/>
            <person name="Larsson K.H."/>
            <person name="Matsuura K."/>
            <person name="Barry K."/>
            <person name="Labutti K."/>
            <person name="Kuo R."/>
            <person name="Ohm R.A."/>
            <person name="Bhattacharya S.S."/>
            <person name="Shirouzu T."/>
            <person name="Yoshinaga Y."/>
            <person name="Martin F.M."/>
            <person name="Grigoriev I.V."/>
            <person name="Hibbett D.S."/>
        </authorList>
    </citation>
    <scope>NUCLEOTIDE SEQUENCE [LARGE SCALE GENOMIC DNA]</scope>
    <source>
        <strain evidence="2 3">93-53</strain>
    </source>
</reference>